<dbReference type="Gene3D" id="3.40.309.10">
    <property type="entry name" value="Aldehyde Dehydrogenase, Chain A, domain 2"/>
    <property type="match status" value="1"/>
</dbReference>
<proteinExistence type="predicted"/>
<dbReference type="Pfam" id="PF00171">
    <property type="entry name" value="Aldedh"/>
    <property type="match status" value="1"/>
</dbReference>
<dbReference type="CDD" id="cd07122">
    <property type="entry name" value="ALDH_F20_ACDH"/>
    <property type="match status" value="1"/>
</dbReference>
<keyword evidence="4" id="KW-1185">Reference proteome</keyword>
<dbReference type="Gene3D" id="3.40.605.10">
    <property type="entry name" value="Aldehyde Dehydrogenase, Chain A, domain 1"/>
    <property type="match status" value="1"/>
</dbReference>
<dbReference type="InterPro" id="IPR016163">
    <property type="entry name" value="Ald_DH_C"/>
</dbReference>
<dbReference type="RefSeq" id="WP_230500242.1">
    <property type="nucleotide sequence ID" value="NZ_CAKJTJ010000004.1"/>
</dbReference>
<evidence type="ECO:0000256" key="1">
    <source>
        <dbReference type="ARBA" id="ARBA00023002"/>
    </source>
</evidence>
<reference evidence="3 4" key="1">
    <citation type="submission" date="2021-10" db="EMBL/GenBank/DDBJ databases">
        <authorList>
            <person name="Criscuolo A."/>
        </authorList>
    </citation>
    <scope>NUCLEOTIDE SEQUENCE [LARGE SCALE GENOMIC DNA]</scope>
    <source>
        <strain evidence="4">CIP 111883</strain>
    </source>
</reference>
<feature type="domain" description="Aldehyde dehydrogenase" evidence="2">
    <location>
        <begin position="10"/>
        <end position="272"/>
    </location>
</feature>
<accession>A0ABM8YK51</accession>
<comment type="caution">
    <text evidence="3">The sequence shown here is derived from an EMBL/GenBank/DDBJ whole genome shotgun (WGS) entry which is preliminary data.</text>
</comment>
<organism evidence="3 4">
    <name type="scientific">Sutcliffiella rhizosphaerae</name>
    <dbReference type="NCBI Taxonomy" id="2880967"/>
    <lineage>
        <taxon>Bacteria</taxon>
        <taxon>Bacillati</taxon>
        <taxon>Bacillota</taxon>
        <taxon>Bacilli</taxon>
        <taxon>Bacillales</taxon>
        <taxon>Bacillaceae</taxon>
        <taxon>Sutcliffiella</taxon>
    </lineage>
</organism>
<keyword evidence="1" id="KW-0560">Oxidoreductase</keyword>
<dbReference type="EMBL" id="CAKJTJ010000004">
    <property type="protein sequence ID" value="CAG9620307.1"/>
    <property type="molecule type" value="Genomic_DNA"/>
</dbReference>
<evidence type="ECO:0000259" key="2">
    <source>
        <dbReference type="Pfam" id="PF00171"/>
    </source>
</evidence>
<dbReference type="InterPro" id="IPR016161">
    <property type="entry name" value="Ald_DH/histidinol_DH"/>
</dbReference>
<dbReference type="SUPFAM" id="SSF53720">
    <property type="entry name" value="ALDH-like"/>
    <property type="match status" value="1"/>
</dbReference>
<dbReference type="InterPro" id="IPR016162">
    <property type="entry name" value="Ald_DH_N"/>
</dbReference>
<dbReference type="PANTHER" id="PTHR11699">
    <property type="entry name" value="ALDEHYDE DEHYDROGENASE-RELATED"/>
    <property type="match status" value="1"/>
</dbReference>
<evidence type="ECO:0000313" key="3">
    <source>
        <dbReference type="EMBL" id="CAG9620307.1"/>
    </source>
</evidence>
<dbReference type="Proteomes" id="UP000789833">
    <property type="component" value="Unassembled WGS sequence"/>
</dbReference>
<protein>
    <submittedName>
        <fullName evidence="3">Aldehyde-alcohol dehydrogenase</fullName>
    </submittedName>
</protein>
<sequence>MSIEKNQQSLEKMRMVVQKAKEAQLIYQSFSQEAVDAIVKSAADAAFAKALELGVMAVEETGMGVAEHKKIKNEVGSKAVYESIKDEKTVGIIKEDRVNKVVEVADPFGVIAGIIPTTNPTSTAIFKALISLKTRNALVVSPHRRAVNCTIAALRICLEAAVKAGAPEGIIGWIEKTSLAATEELMMHRDVQLILATGGGGLVRAAYSSGKPAYGVGPGNVPVYIHRSAKVAKTVKMIVDSKTFDNGTICATEQAIVVDRNIKEMTIRELKNNGAYFLNEEEKRKMEKLISPTPGKLNPEIVGQSAVKIASLAGISVPRDTRLLIVEETKIGKDIPFSIEKLSPIFPLYTANSYEEAKDLCLRILNLGGRGHSLSLHTNEDNVAKEFAQTMPVSRILVNTLSSIGAVGGTTALMPSLTLGCGSYGGNITSDNITARHLLNVKKMAYGIKEISIPKQSLSSNQTLNSQNENGQQIDEIVKSVVEKIDPKQEIDPKIIAELVSEVIKKYQMNV</sequence>
<gene>
    <name evidence="3" type="primary">adhE</name>
    <name evidence="3" type="ORF">BACCIP111883_01075</name>
</gene>
<evidence type="ECO:0000313" key="4">
    <source>
        <dbReference type="Proteomes" id="UP000789833"/>
    </source>
</evidence>
<dbReference type="InterPro" id="IPR015590">
    <property type="entry name" value="Aldehyde_DH_dom"/>
</dbReference>
<name>A0ABM8YK51_9BACI</name>